<comment type="caution">
    <text evidence="1">The sequence shown here is derived from an EMBL/GenBank/DDBJ whole genome shotgun (WGS) entry which is preliminary data.</text>
</comment>
<accession>A0A1F5LUY5</accession>
<organism evidence="1 2">
    <name type="scientific">Penicillium arizonense</name>
    <dbReference type="NCBI Taxonomy" id="1835702"/>
    <lineage>
        <taxon>Eukaryota</taxon>
        <taxon>Fungi</taxon>
        <taxon>Dikarya</taxon>
        <taxon>Ascomycota</taxon>
        <taxon>Pezizomycotina</taxon>
        <taxon>Eurotiomycetes</taxon>
        <taxon>Eurotiomycetidae</taxon>
        <taxon>Eurotiales</taxon>
        <taxon>Aspergillaceae</taxon>
        <taxon>Penicillium</taxon>
    </lineage>
</organism>
<protein>
    <submittedName>
        <fullName evidence="1">Uncharacterized protein</fullName>
    </submittedName>
</protein>
<proteinExistence type="predicted"/>
<gene>
    <name evidence="1" type="ORF">PENARI_c003G06789</name>
</gene>
<dbReference type="AlphaFoldDB" id="A0A1F5LUY5"/>
<keyword evidence="2" id="KW-1185">Reference proteome</keyword>
<evidence type="ECO:0000313" key="1">
    <source>
        <dbReference type="EMBL" id="OGE56701.1"/>
    </source>
</evidence>
<evidence type="ECO:0000313" key="2">
    <source>
        <dbReference type="Proteomes" id="UP000177622"/>
    </source>
</evidence>
<dbReference type="Proteomes" id="UP000177622">
    <property type="component" value="Unassembled WGS sequence"/>
</dbReference>
<sequence length="21" mass="2202">MPGGLIMSVEFIPPVGCFPPI</sequence>
<name>A0A1F5LUY5_PENAI</name>
<dbReference type="EMBL" id="LXJU01000003">
    <property type="protein sequence ID" value="OGE56701.1"/>
    <property type="molecule type" value="Genomic_DNA"/>
</dbReference>
<reference evidence="1 2" key="1">
    <citation type="journal article" date="2016" name="Sci. Rep.">
        <title>Penicillium arizonense, a new, genome sequenced fungal species, reveals a high chemical diversity in secreted metabolites.</title>
        <authorList>
            <person name="Grijseels S."/>
            <person name="Nielsen J.C."/>
            <person name="Randelovic M."/>
            <person name="Nielsen J."/>
            <person name="Nielsen K.F."/>
            <person name="Workman M."/>
            <person name="Frisvad J.C."/>
        </authorList>
    </citation>
    <scope>NUCLEOTIDE SEQUENCE [LARGE SCALE GENOMIC DNA]</scope>
    <source>
        <strain evidence="1 2">CBS 141311</strain>
    </source>
</reference>